<feature type="region of interest" description="Disordered" evidence="1">
    <location>
        <begin position="35"/>
        <end position="120"/>
    </location>
</feature>
<dbReference type="OMA" id="EFEHRIG"/>
<dbReference type="GO" id="GO:0070192">
    <property type="term" value="P:chromosome organization involved in meiotic cell cycle"/>
    <property type="evidence" value="ECO:0007669"/>
    <property type="project" value="InterPro"/>
</dbReference>
<dbReference type="Gramene" id="KZN06094">
    <property type="protein sequence ID" value="KZN06094"/>
    <property type="gene ID" value="DCAR_006931"/>
</dbReference>
<evidence type="ECO:0000256" key="1">
    <source>
        <dbReference type="SAM" id="MobiDB-lite"/>
    </source>
</evidence>
<feature type="compositionally biased region" description="Polar residues" evidence="1">
    <location>
        <begin position="65"/>
        <end position="78"/>
    </location>
</feature>
<reference evidence="2" key="1">
    <citation type="journal article" date="2016" name="Nat. Genet.">
        <title>A high-quality carrot genome assembly provides new insights into carotenoid accumulation and asterid genome evolution.</title>
        <authorList>
            <person name="Iorizzo M."/>
            <person name="Ellison S."/>
            <person name="Senalik D."/>
            <person name="Zeng P."/>
            <person name="Satapoomin P."/>
            <person name="Huang J."/>
            <person name="Bowman M."/>
            <person name="Iovene M."/>
            <person name="Sanseverino W."/>
            <person name="Cavagnaro P."/>
            <person name="Yildiz M."/>
            <person name="Macko-Podgorni A."/>
            <person name="Moranska E."/>
            <person name="Grzebelus E."/>
            <person name="Grzebelus D."/>
            <person name="Ashrafi H."/>
            <person name="Zheng Z."/>
            <person name="Cheng S."/>
            <person name="Spooner D."/>
            <person name="Van Deynze A."/>
            <person name="Simon P."/>
        </authorList>
    </citation>
    <scope>NUCLEOTIDE SEQUENCE [LARGE SCALE GENOMIC DNA]</scope>
    <source>
        <tissue evidence="2">Leaf</tissue>
    </source>
</reference>
<dbReference type="PANTHER" id="PTHR37695:SF1">
    <property type="entry name" value="RECOMBINATION INITIATION DEFECTS 3-RELATED"/>
    <property type="match status" value="1"/>
</dbReference>
<feature type="compositionally biased region" description="Low complexity" evidence="1">
    <location>
        <begin position="41"/>
        <end position="64"/>
    </location>
</feature>
<sequence length="414" mass="46859">MKMKMNKACDLSSISVLPPPQARRTNAVANNGAESSVFGRSQAASQLRSQQQSQQSFSQGVSSQPNMFSQLTQNQNSPDDIAINDQRFGSQEREITTKRLSSLPPISHTREESQNQISRSSTNFLRKWHAPDQRNQINEELEYRIGMMETSLSRFGMILDSIQSDIMQVNKGRKELALEMESIRQKLNASDNTLQLMNKGQDDVKVNLDRAVNTICDQLGQYGYQESSHDMISLLTALPEKIELIWIIVFPHQKGHQTRSAAAHAILIEHSTCVICLVTQTTSFTIPLSRLPESKTVLSSSVQASQVKVQKDSAAVKIEMGTWKSVKSKQATFTDRNSVKAQKQRGTSPTEVERVSRINIESDEEMSRDFFYFLEDKETGTGNFSMQDAREESERILRKARRRKRKHSNTIIIN</sequence>
<evidence type="ECO:0000313" key="2">
    <source>
        <dbReference type="EMBL" id="KZN06094.1"/>
    </source>
</evidence>
<dbReference type="GO" id="GO:0005634">
    <property type="term" value="C:nucleus"/>
    <property type="evidence" value="ECO:0007669"/>
    <property type="project" value="TreeGrafter"/>
</dbReference>
<name>A0A166E4T0_DAUCS</name>
<dbReference type="GO" id="GO:0009553">
    <property type="term" value="P:embryo sac development"/>
    <property type="evidence" value="ECO:0007669"/>
    <property type="project" value="TreeGrafter"/>
</dbReference>
<protein>
    <recommendedName>
        <fullName evidence="3">Protein PAIR1</fullName>
    </recommendedName>
</protein>
<dbReference type="EMBL" id="LNRQ01000002">
    <property type="protein sequence ID" value="KZN06094.1"/>
    <property type="molecule type" value="Genomic_DNA"/>
</dbReference>
<gene>
    <name evidence="2" type="ORF">DCAR_006931</name>
</gene>
<dbReference type="GO" id="GO:0042138">
    <property type="term" value="P:meiotic DNA double-strand break formation"/>
    <property type="evidence" value="ECO:0007669"/>
    <property type="project" value="TreeGrafter"/>
</dbReference>
<evidence type="ECO:0008006" key="3">
    <source>
        <dbReference type="Google" id="ProtNLM"/>
    </source>
</evidence>
<accession>A0A166E4T0</accession>
<comment type="caution">
    <text evidence="2">The sequence shown here is derived from an EMBL/GenBank/DDBJ whole genome shotgun (WGS) entry which is preliminary data.</text>
</comment>
<dbReference type="PANTHER" id="PTHR37695">
    <property type="entry name" value="RECOMBINATION INITIATION DEFECTS 3-RELATED"/>
    <property type="match status" value="1"/>
</dbReference>
<proteinExistence type="predicted"/>
<dbReference type="InterPro" id="IPR034546">
    <property type="entry name" value="PAIR1"/>
</dbReference>
<dbReference type="STRING" id="79200.A0A166E4T0"/>
<organism evidence="2">
    <name type="scientific">Daucus carota subsp. sativus</name>
    <name type="common">Carrot</name>
    <dbReference type="NCBI Taxonomy" id="79200"/>
    <lineage>
        <taxon>Eukaryota</taxon>
        <taxon>Viridiplantae</taxon>
        <taxon>Streptophyta</taxon>
        <taxon>Embryophyta</taxon>
        <taxon>Tracheophyta</taxon>
        <taxon>Spermatophyta</taxon>
        <taxon>Magnoliopsida</taxon>
        <taxon>eudicotyledons</taxon>
        <taxon>Gunneridae</taxon>
        <taxon>Pentapetalae</taxon>
        <taxon>asterids</taxon>
        <taxon>campanulids</taxon>
        <taxon>Apiales</taxon>
        <taxon>Apiaceae</taxon>
        <taxon>Apioideae</taxon>
        <taxon>Scandiceae</taxon>
        <taxon>Daucinae</taxon>
        <taxon>Daucus</taxon>
        <taxon>Daucus sect. Daucus</taxon>
    </lineage>
</organism>
<dbReference type="AlphaFoldDB" id="A0A166E4T0"/>
<dbReference type="GO" id="GO:0009556">
    <property type="term" value="P:microsporogenesis"/>
    <property type="evidence" value="ECO:0007669"/>
    <property type="project" value="TreeGrafter"/>
</dbReference>